<protein>
    <recommendedName>
        <fullName evidence="2">Flagellar Assembly Protein A N-terminal region domain-containing protein</fullName>
    </recommendedName>
</protein>
<reference evidence="3 4" key="1">
    <citation type="submission" date="2014-05" db="EMBL/GenBank/DDBJ databases">
        <title>De novo Genome Sequence of Spirocheata sp.</title>
        <authorList>
            <person name="Shivani Y."/>
            <person name="Subhash Y."/>
            <person name="Tushar L."/>
            <person name="Sasikala C."/>
            <person name="Ramana C.V."/>
        </authorList>
    </citation>
    <scope>NUCLEOTIDE SEQUENCE [LARGE SCALE GENOMIC DNA]</scope>
    <source>
        <strain evidence="3 4">JC230</strain>
    </source>
</reference>
<dbReference type="Pfam" id="PF20250">
    <property type="entry name" value="FapA_N"/>
    <property type="match status" value="2"/>
</dbReference>
<feature type="region of interest" description="Disordered" evidence="1">
    <location>
        <begin position="103"/>
        <end position="216"/>
    </location>
</feature>
<feature type="domain" description="Flagellar Assembly Protein A N-terminal region" evidence="2">
    <location>
        <begin position="7"/>
        <end position="90"/>
    </location>
</feature>
<evidence type="ECO:0000313" key="3">
    <source>
        <dbReference type="EMBL" id="KGE71716.1"/>
    </source>
</evidence>
<dbReference type="Proteomes" id="UP000029692">
    <property type="component" value="Unassembled WGS sequence"/>
</dbReference>
<organism evidence="3 4">
    <name type="scientific">Spirochaeta lutea</name>
    <dbReference type="NCBI Taxonomy" id="1480694"/>
    <lineage>
        <taxon>Bacteria</taxon>
        <taxon>Pseudomonadati</taxon>
        <taxon>Spirochaetota</taxon>
        <taxon>Spirochaetia</taxon>
        <taxon>Spirochaetales</taxon>
        <taxon>Spirochaetaceae</taxon>
        <taxon>Spirochaeta</taxon>
    </lineage>
</organism>
<dbReference type="STRING" id="1480694.DC28_10735"/>
<dbReference type="AlphaFoldDB" id="A0A098QVW3"/>
<comment type="caution">
    <text evidence="3">The sequence shown here is derived from an EMBL/GenBank/DDBJ whole genome shotgun (WGS) entry which is preliminary data.</text>
</comment>
<evidence type="ECO:0000256" key="1">
    <source>
        <dbReference type="SAM" id="MobiDB-lite"/>
    </source>
</evidence>
<sequence>MSTDYEISVQPRDDWMQVFLSIRVRGPLTETIPEEEIYTRLTTLGVTQGIDIPAIRRSIEAASRHGMSQKRVPIAHGVPPKAQCPGYYIFAPKLRALDPIFRQDRDCGPDEKPDRLPDNAEGAEVSPSPGPDSGGVSDPQRGLRSAPESQSTSGTFAGESPVGDSGGVSDSQAAHPSKPESPSSGGPVGHSASGTGKSTPEKSTPGKGPDYSEPVSIHNRVDYREIQSYLVVSRGEILAIWKQPTPGEPGYDVRGRQVTLPNQTITTLEPGEGTRVEGGRVYAEVTGKLSWNAKSFFVETTIRIKGNIDYRVGNIRFPGNLILEGEVRDRFKVWIGGTLDCLHGLDVHQIMTGGAVTVKEGIIGHGRGLLRTKSRVSARHVENCTIEALGDVVLEKACYNSRVYTRGSVILPKGRIVGGQVKTRDTISAGVVGNVAESVTELVLGIDFVVERMVDHYNTRQQAIRSARRELAREARVGRIREQRAEKRFAQLMEEEEYNNEQLIRLLPLLDVNDTAALEVHDTIYPGVRLRICSLQFTPTKPLKAVRFFIDKENGIISYEKLARS</sequence>
<evidence type="ECO:0000259" key="2">
    <source>
        <dbReference type="Pfam" id="PF20250"/>
    </source>
</evidence>
<proteinExistence type="predicted"/>
<dbReference type="InterPro" id="IPR046865">
    <property type="entry name" value="FapA_b_solenoid"/>
</dbReference>
<feature type="compositionally biased region" description="Low complexity" evidence="1">
    <location>
        <begin position="180"/>
        <end position="194"/>
    </location>
</feature>
<dbReference type="EMBL" id="JNUP01000065">
    <property type="protein sequence ID" value="KGE71716.1"/>
    <property type="molecule type" value="Genomic_DNA"/>
</dbReference>
<dbReference type="PANTHER" id="PTHR38032:SF1">
    <property type="entry name" value="RNA-BINDING PROTEIN KHPB N-TERMINAL DOMAIN-CONTAINING PROTEIN"/>
    <property type="match status" value="1"/>
</dbReference>
<dbReference type="InterPro" id="IPR046866">
    <property type="entry name" value="FapA_N"/>
</dbReference>
<dbReference type="PANTHER" id="PTHR38032">
    <property type="entry name" value="POLYMERASE-RELATED"/>
    <property type="match status" value="1"/>
</dbReference>
<dbReference type="OrthoDB" id="9816426at2"/>
<feature type="domain" description="Flagellar Assembly Protein A N-terminal region" evidence="2">
    <location>
        <begin position="218"/>
        <end position="290"/>
    </location>
</feature>
<evidence type="ECO:0000313" key="4">
    <source>
        <dbReference type="Proteomes" id="UP000029692"/>
    </source>
</evidence>
<keyword evidence="4" id="KW-1185">Reference proteome</keyword>
<dbReference type="Pfam" id="PF03961">
    <property type="entry name" value="FapA"/>
    <property type="match status" value="1"/>
</dbReference>
<dbReference type="eggNOG" id="COG1315">
    <property type="taxonomic scope" value="Bacteria"/>
</dbReference>
<gene>
    <name evidence="3" type="ORF">DC28_10735</name>
</gene>
<dbReference type="InterPro" id="IPR005646">
    <property type="entry name" value="FapA"/>
</dbReference>
<accession>A0A098QVW3</accession>
<dbReference type="RefSeq" id="WP_037548158.1">
    <property type="nucleotide sequence ID" value="NZ_JNUP01000065.1"/>
</dbReference>
<name>A0A098QVW3_9SPIO</name>
<feature type="compositionally biased region" description="Basic and acidic residues" evidence="1">
    <location>
        <begin position="103"/>
        <end position="118"/>
    </location>
</feature>